<keyword evidence="2" id="KW-0812">Transmembrane</keyword>
<keyword evidence="2" id="KW-0472">Membrane</keyword>
<dbReference type="EMBL" id="BPWL01000002">
    <property type="protein sequence ID" value="GJJ07781.1"/>
    <property type="molecule type" value="Genomic_DNA"/>
</dbReference>
<evidence type="ECO:0000256" key="2">
    <source>
        <dbReference type="SAM" id="Phobius"/>
    </source>
</evidence>
<evidence type="ECO:0000256" key="1">
    <source>
        <dbReference type="SAM" id="MobiDB-lite"/>
    </source>
</evidence>
<keyword evidence="2" id="KW-1133">Transmembrane helix</keyword>
<feature type="signal peptide" evidence="3">
    <location>
        <begin position="1"/>
        <end position="23"/>
    </location>
</feature>
<feature type="region of interest" description="Disordered" evidence="1">
    <location>
        <begin position="51"/>
        <end position="123"/>
    </location>
</feature>
<gene>
    <name evidence="4" type="ORF">Clacol_001986</name>
</gene>
<name>A0AAV5A422_9AGAM</name>
<dbReference type="AlphaFoldDB" id="A0AAV5A422"/>
<keyword evidence="5" id="KW-1185">Reference proteome</keyword>
<evidence type="ECO:0000313" key="5">
    <source>
        <dbReference type="Proteomes" id="UP001050691"/>
    </source>
</evidence>
<feature type="transmembrane region" description="Helical" evidence="2">
    <location>
        <begin position="142"/>
        <end position="161"/>
    </location>
</feature>
<feature type="chain" id="PRO_5043450405" evidence="3">
    <location>
        <begin position="24"/>
        <end position="162"/>
    </location>
</feature>
<dbReference type="Proteomes" id="UP001050691">
    <property type="component" value="Unassembled WGS sequence"/>
</dbReference>
<sequence length="162" mass="17027">MNSKITRVIITLFFTLFFVSVQAAPAPNSNDVTIVSKRAICGSRIGFSCLEAEGGSKDNSDSSSGDSTIDDEPLGPLEPSPSTEPTETLPAETSSETPVSHLPAVNDQPSHEPGTAETHPDTPELASPIVAIKTNGAAVNKYQPLTALLPIFMISSIFVLFA</sequence>
<evidence type="ECO:0000313" key="4">
    <source>
        <dbReference type="EMBL" id="GJJ07781.1"/>
    </source>
</evidence>
<accession>A0AAV5A422</accession>
<evidence type="ECO:0000256" key="3">
    <source>
        <dbReference type="SAM" id="SignalP"/>
    </source>
</evidence>
<organism evidence="4 5">
    <name type="scientific">Clathrus columnatus</name>
    <dbReference type="NCBI Taxonomy" id="1419009"/>
    <lineage>
        <taxon>Eukaryota</taxon>
        <taxon>Fungi</taxon>
        <taxon>Dikarya</taxon>
        <taxon>Basidiomycota</taxon>
        <taxon>Agaricomycotina</taxon>
        <taxon>Agaricomycetes</taxon>
        <taxon>Phallomycetidae</taxon>
        <taxon>Phallales</taxon>
        <taxon>Clathraceae</taxon>
        <taxon>Clathrus</taxon>
    </lineage>
</organism>
<comment type="caution">
    <text evidence="4">The sequence shown here is derived from an EMBL/GenBank/DDBJ whole genome shotgun (WGS) entry which is preliminary data.</text>
</comment>
<protein>
    <submittedName>
        <fullName evidence="4">Uncharacterized protein</fullName>
    </submittedName>
</protein>
<keyword evidence="3" id="KW-0732">Signal</keyword>
<proteinExistence type="predicted"/>
<reference evidence="4" key="1">
    <citation type="submission" date="2021-10" db="EMBL/GenBank/DDBJ databases">
        <title>De novo Genome Assembly of Clathrus columnatus (Basidiomycota, Fungi) Using Illumina and Nanopore Sequence Data.</title>
        <authorList>
            <person name="Ogiso-Tanaka E."/>
            <person name="Itagaki H."/>
            <person name="Hosoya T."/>
            <person name="Hosaka K."/>
        </authorList>
    </citation>
    <scope>NUCLEOTIDE SEQUENCE</scope>
    <source>
        <strain evidence="4">MO-923</strain>
    </source>
</reference>
<feature type="compositionally biased region" description="Low complexity" evidence="1">
    <location>
        <begin position="74"/>
        <end position="98"/>
    </location>
</feature>